<proteinExistence type="inferred from homology"/>
<dbReference type="AlphaFoldDB" id="A0A0W7X1M8"/>
<dbReference type="OrthoDB" id="3199405at2"/>
<dbReference type="InterPro" id="IPR029058">
    <property type="entry name" value="AB_hydrolase_fold"/>
</dbReference>
<dbReference type="PROSITE" id="PS00122">
    <property type="entry name" value="CARBOXYLESTERASE_B_1"/>
    <property type="match status" value="1"/>
</dbReference>
<comment type="caution">
    <text evidence="5">The sequence shown here is derived from an EMBL/GenBank/DDBJ whole genome shotgun (WGS) entry which is preliminary data.</text>
</comment>
<keyword evidence="2 3" id="KW-0378">Hydrolase</keyword>
<evidence type="ECO:0000313" key="6">
    <source>
        <dbReference type="Proteomes" id="UP000054804"/>
    </source>
</evidence>
<dbReference type="Pfam" id="PF00135">
    <property type="entry name" value="COesterase"/>
    <property type="match status" value="1"/>
</dbReference>
<reference evidence="5 6" key="1">
    <citation type="submission" date="2015-12" db="EMBL/GenBank/DDBJ databases">
        <title>Draft genome sequence of Streptomyces silvensis ATCC 53525, a producer of novel hormone antagonists.</title>
        <authorList>
            <person name="Johnston C.W."/>
            <person name="Li Y."/>
            <person name="Magarvey N.A."/>
        </authorList>
    </citation>
    <scope>NUCLEOTIDE SEQUENCE [LARGE SCALE GENOMIC DNA]</scope>
    <source>
        <strain evidence="5 6">ATCC 53525</strain>
    </source>
</reference>
<keyword evidence="6" id="KW-1185">Reference proteome</keyword>
<feature type="domain" description="Carboxylesterase type B" evidence="4">
    <location>
        <begin position="13"/>
        <end position="329"/>
    </location>
</feature>
<dbReference type="InterPro" id="IPR002018">
    <property type="entry name" value="CarbesteraseB"/>
</dbReference>
<evidence type="ECO:0000256" key="2">
    <source>
        <dbReference type="ARBA" id="ARBA00022801"/>
    </source>
</evidence>
<dbReference type="EMBL" id="LOCL01000036">
    <property type="protein sequence ID" value="KUF16695.1"/>
    <property type="molecule type" value="Genomic_DNA"/>
</dbReference>
<dbReference type="InterPro" id="IPR050309">
    <property type="entry name" value="Type-B_Carboxylest/Lipase"/>
</dbReference>
<sequence>MPDSVSAAAAQRPPVVRAVGGTVQGRWESEIAVFRGIPFARPPVGALRLAPPEPAPPWEGTRWADAFGESPPQSRALGLVAGPDNLATGSGDWLTVNVWTPDPGGSGMPVLVWVHGGVYLVGTSDGTTYDGTELARRGTVVVTFNHRVGAEGYAQFEGAVPNRALLDQVAALRWVRENIAAFGGEPDLVTVFGESAGAGAIAALLAMDRAAGLFRRAVTQSVPGPFYGAGLAADIGSEVAAELGVAPTLADVAAATPGALRDAADKVVGAMARYEPRWGRAARARMPFAPVVDGDVLPCTPWEALRAGRGAGVELLCGHTRDETRLFTVLAGRVGRVTAQEAAATLEWFAPDAAGRAAYRAGPAGGDPTALGDLVLSDWLFRMPSLHLAEAHTEGGGTAYTYELTWEAPGLGGAAGACHGLDVPLVLGALRSEFAALLLGDEPPPAAAALSARMGEAWTAFAATGDPGWAPYRAPDRLTRVFDATPHTAPYPEEASRLIWAGHEFAALEPAPAPAPGPEHRRTAGRP</sequence>
<organism evidence="5 6">
    <name type="scientific">Streptomyces silvensis</name>
    <dbReference type="NCBI Taxonomy" id="1765722"/>
    <lineage>
        <taxon>Bacteria</taxon>
        <taxon>Bacillati</taxon>
        <taxon>Actinomycetota</taxon>
        <taxon>Actinomycetes</taxon>
        <taxon>Kitasatosporales</taxon>
        <taxon>Streptomycetaceae</taxon>
        <taxon>Streptomyces</taxon>
    </lineage>
</organism>
<comment type="similarity">
    <text evidence="1 3">Belongs to the type-B carboxylesterase/lipase family.</text>
</comment>
<dbReference type="RefSeq" id="WP_058848963.1">
    <property type="nucleotide sequence ID" value="NZ_LOCL01000036.1"/>
</dbReference>
<evidence type="ECO:0000256" key="1">
    <source>
        <dbReference type="ARBA" id="ARBA00005964"/>
    </source>
</evidence>
<dbReference type="EC" id="3.1.1.-" evidence="3"/>
<name>A0A0W7X1M8_9ACTN</name>
<dbReference type="PANTHER" id="PTHR11559">
    <property type="entry name" value="CARBOXYLESTERASE"/>
    <property type="match status" value="1"/>
</dbReference>
<dbReference type="ESTHER" id="9actn-a0a0w7x1m8">
    <property type="family name" value="Carb_B_Bacteria"/>
</dbReference>
<evidence type="ECO:0000256" key="3">
    <source>
        <dbReference type="RuleBase" id="RU361235"/>
    </source>
</evidence>
<dbReference type="Gene3D" id="3.40.50.1820">
    <property type="entry name" value="alpha/beta hydrolase"/>
    <property type="match status" value="1"/>
</dbReference>
<protein>
    <recommendedName>
        <fullName evidence="3">Carboxylic ester hydrolase</fullName>
        <ecNumber evidence="3">3.1.1.-</ecNumber>
    </recommendedName>
</protein>
<accession>A0A0W7X1M8</accession>
<dbReference type="GO" id="GO:0016787">
    <property type="term" value="F:hydrolase activity"/>
    <property type="evidence" value="ECO:0007669"/>
    <property type="project" value="UniProtKB-KW"/>
</dbReference>
<evidence type="ECO:0000259" key="4">
    <source>
        <dbReference type="Pfam" id="PF00135"/>
    </source>
</evidence>
<dbReference type="STRING" id="1765722.AT728_22420"/>
<evidence type="ECO:0000313" key="5">
    <source>
        <dbReference type="EMBL" id="KUF16695.1"/>
    </source>
</evidence>
<gene>
    <name evidence="5" type="ORF">AT728_22420</name>
</gene>
<dbReference type="Proteomes" id="UP000054804">
    <property type="component" value="Unassembled WGS sequence"/>
</dbReference>
<dbReference type="InterPro" id="IPR019826">
    <property type="entry name" value="Carboxylesterase_B_AS"/>
</dbReference>
<dbReference type="SUPFAM" id="SSF53474">
    <property type="entry name" value="alpha/beta-Hydrolases"/>
    <property type="match status" value="1"/>
</dbReference>